<dbReference type="GO" id="GO:0045893">
    <property type="term" value="P:positive regulation of DNA-templated transcription"/>
    <property type="evidence" value="ECO:0007669"/>
    <property type="project" value="InterPro"/>
</dbReference>
<dbReference type="Proteomes" id="UP000092741">
    <property type="component" value="Chromosome 2"/>
</dbReference>
<keyword evidence="7" id="KW-1185">Reference proteome</keyword>
<dbReference type="EMBL" id="CP016346">
    <property type="protein sequence ID" value="ANQ15699.1"/>
    <property type="molecule type" value="Genomic_DNA"/>
</dbReference>
<dbReference type="PROSITE" id="PS51078">
    <property type="entry name" value="ICLR_ED"/>
    <property type="match status" value="1"/>
</dbReference>
<dbReference type="NCBIfam" id="TIGR02431">
    <property type="entry name" value="pcaR_pcaU"/>
    <property type="match status" value="1"/>
</dbReference>
<dbReference type="GO" id="GO:0003700">
    <property type="term" value="F:DNA-binding transcription factor activity"/>
    <property type="evidence" value="ECO:0007669"/>
    <property type="project" value="TreeGrafter"/>
</dbReference>
<dbReference type="GO" id="GO:0046278">
    <property type="term" value="P:3,4-dihydroxybenzoate metabolic process"/>
    <property type="evidence" value="ECO:0007669"/>
    <property type="project" value="InterPro"/>
</dbReference>
<dbReference type="GO" id="GO:0045892">
    <property type="term" value="P:negative regulation of DNA-templated transcription"/>
    <property type="evidence" value="ECO:0007669"/>
    <property type="project" value="TreeGrafter"/>
</dbReference>
<dbReference type="GO" id="GO:0003677">
    <property type="term" value="F:DNA binding"/>
    <property type="evidence" value="ECO:0007669"/>
    <property type="project" value="UniProtKB-KW"/>
</dbReference>
<organism evidence="6 7">
    <name type="scientific">Vibrio natriegens NBRC 15636 = ATCC 14048 = DSM 759</name>
    <dbReference type="NCBI Taxonomy" id="1219067"/>
    <lineage>
        <taxon>Bacteria</taxon>
        <taxon>Pseudomonadati</taxon>
        <taxon>Pseudomonadota</taxon>
        <taxon>Gammaproteobacteria</taxon>
        <taxon>Vibrionales</taxon>
        <taxon>Vibrionaceae</taxon>
        <taxon>Vibrio</taxon>
    </lineage>
</organism>
<feature type="domain" description="HTH iclR-type" evidence="4">
    <location>
        <begin position="11"/>
        <end position="71"/>
    </location>
</feature>
<dbReference type="RefSeq" id="WP_024372789.1">
    <property type="nucleotide sequence ID" value="NZ_ATFJ01000017.1"/>
</dbReference>
<evidence type="ECO:0000259" key="4">
    <source>
        <dbReference type="PROSITE" id="PS51077"/>
    </source>
</evidence>
<dbReference type="InterPro" id="IPR029016">
    <property type="entry name" value="GAF-like_dom_sf"/>
</dbReference>
<dbReference type="SUPFAM" id="SSF55781">
    <property type="entry name" value="GAF domain-like"/>
    <property type="match status" value="1"/>
</dbReference>
<dbReference type="AlphaFoldDB" id="A0AAN0Y867"/>
<dbReference type="GeneID" id="70914789"/>
<keyword evidence="2" id="KW-0238">DNA-binding</keyword>
<keyword evidence="1" id="KW-0805">Transcription regulation</keyword>
<accession>A0AAN0Y867</accession>
<sequence length="255" mass="28024">MEHSTSDKDFLTTFAKGLNVIRSFEPNSMSMTLTEVAKKNDLSRASARRFLLTMLKLGYVETDGNRFSLTAKVLELGYSYLSTLDVGGTVSTQLELVTQQLGESSSAAVLEGENIVYIARIPVRPLMAFNLQIGARLPAYATSMGRVLLSGLPEEELDHLLTQSNLIQLTPNTLTSPSELKAEIAKVRVQGYAINDQELELGLRSVAVPVFNRNGKLRLTLNVSCHSSKTTVDRMISEFVPVLKDTAQRISMSLP</sequence>
<evidence type="ECO:0000256" key="3">
    <source>
        <dbReference type="ARBA" id="ARBA00023163"/>
    </source>
</evidence>
<dbReference type="PANTHER" id="PTHR30136">
    <property type="entry name" value="HELIX-TURN-HELIX TRANSCRIPTIONAL REGULATOR, ICLR FAMILY"/>
    <property type="match status" value="1"/>
</dbReference>
<gene>
    <name evidence="6" type="ORF">BA890_22155</name>
</gene>
<dbReference type="SUPFAM" id="SSF46785">
    <property type="entry name" value="Winged helix' DNA-binding domain"/>
    <property type="match status" value="1"/>
</dbReference>
<dbReference type="InterPro" id="IPR014757">
    <property type="entry name" value="Tscrpt_reg_IclR_C"/>
</dbReference>
<dbReference type="Pfam" id="PF09339">
    <property type="entry name" value="HTH_IclR"/>
    <property type="match status" value="1"/>
</dbReference>
<dbReference type="SMART" id="SM00346">
    <property type="entry name" value="HTH_ICLR"/>
    <property type="match status" value="1"/>
</dbReference>
<evidence type="ECO:0000313" key="6">
    <source>
        <dbReference type="EMBL" id="ANQ15699.1"/>
    </source>
</evidence>
<dbReference type="InterPro" id="IPR012794">
    <property type="entry name" value="PcaR_PcaU"/>
</dbReference>
<dbReference type="Gene3D" id="3.30.450.40">
    <property type="match status" value="1"/>
</dbReference>
<dbReference type="InterPro" id="IPR005471">
    <property type="entry name" value="Tscrpt_reg_IclR_N"/>
</dbReference>
<name>A0AAN0Y867_VIBNA</name>
<keyword evidence="3" id="KW-0804">Transcription</keyword>
<evidence type="ECO:0000256" key="2">
    <source>
        <dbReference type="ARBA" id="ARBA00023125"/>
    </source>
</evidence>
<evidence type="ECO:0000256" key="1">
    <source>
        <dbReference type="ARBA" id="ARBA00023015"/>
    </source>
</evidence>
<dbReference type="InterPro" id="IPR036390">
    <property type="entry name" value="WH_DNA-bd_sf"/>
</dbReference>
<proteinExistence type="predicted"/>
<dbReference type="Pfam" id="PF01614">
    <property type="entry name" value="IclR_C"/>
    <property type="match status" value="1"/>
</dbReference>
<reference evidence="6 7" key="1">
    <citation type="submission" date="2016-07" db="EMBL/GenBank/DDBJ databases">
        <title>Developing Vibrio natriegens as a novel, fast-growing host for biotechnology.</title>
        <authorList>
            <person name="Weinstock M.T."/>
            <person name="Hesek E.D."/>
            <person name="Wilson C.M."/>
            <person name="Gibson D.G."/>
        </authorList>
    </citation>
    <scope>NUCLEOTIDE SEQUENCE [LARGE SCALE GENOMIC DNA]</scope>
    <source>
        <strain evidence="6 7">ATCC 14048</strain>
    </source>
</reference>
<dbReference type="InterPro" id="IPR050707">
    <property type="entry name" value="HTH_MetabolicPath_Reg"/>
</dbReference>
<feature type="domain" description="IclR-ED" evidence="5">
    <location>
        <begin position="72"/>
        <end position="255"/>
    </location>
</feature>
<evidence type="ECO:0000313" key="7">
    <source>
        <dbReference type="Proteomes" id="UP000092741"/>
    </source>
</evidence>
<evidence type="ECO:0000259" key="5">
    <source>
        <dbReference type="PROSITE" id="PS51078"/>
    </source>
</evidence>
<dbReference type="PANTHER" id="PTHR30136:SF34">
    <property type="entry name" value="TRANSCRIPTIONAL REGULATOR"/>
    <property type="match status" value="1"/>
</dbReference>
<dbReference type="InterPro" id="IPR036388">
    <property type="entry name" value="WH-like_DNA-bd_sf"/>
</dbReference>
<protein>
    <submittedName>
        <fullName evidence="6">IclR family transcriptional regulator</fullName>
    </submittedName>
</protein>
<dbReference type="PROSITE" id="PS51077">
    <property type="entry name" value="HTH_ICLR"/>
    <property type="match status" value="1"/>
</dbReference>
<dbReference type="Gene3D" id="1.10.10.10">
    <property type="entry name" value="Winged helix-like DNA-binding domain superfamily/Winged helix DNA-binding domain"/>
    <property type="match status" value="1"/>
</dbReference>
<dbReference type="KEGG" id="vna:PN96_18305"/>